<dbReference type="AlphaFoldDB" id="A0A1M5QVB9"/>
<sequence length="76" mass="8841">MLSKINENMTLKEIMDMDDKLFQEISKLGFDICCAKMKTLKDSCLDKGLNVQEVLNRLNEIVEEINYIEKIIAENE</sequence>
<evidence type="ECO:0000313" key="2">
    <source>
        <dbReference type="Proteomes" id="UP000242592"/>
    </source>
</evidence>
<protein>
    <recommendedName>
        <fullName evidence="3">DUF1858 domain-containing protein</fullName>
    </recommendedName>
</protein>
<dbReference type="EMBL" id="FQXN01000001">
    <property type="protein sequence ID" value="SHH17816.1"/>
    <property type="molecule type" value="Genomic_DNA"/>
</dbReference>
<gene>
    <name evidence="1" type="ORF">SAMN02745199_0157</name>
</gene>
<dbReference type="InterPro" id="IPR038062">
    <property type="entry name" value="ScdA-like_N_sf"/>
</dbReference>
<dbReference type="SUPFAM" id="SSF140683">
    <property type="entry name" value="SP0561-like"/>
    <property type="match status" value="1"/>
</dbReference>
<evidence type="ECO:0008006" key="3">
    <source>
        <dbReference type="Google" id="ProtNLM"/>
    </source>
</evidence>
<accession>A0A1M5QVB9</accession>
<organism evidence="1 2">
    <name type="scientific">Thermosipho atlanticus DSM 15807</name>
    <dbReference type="NCBI Taxonomy" id="1123380"/>
    <lineage>
        <taxon>Bacteria</taxon>
        <taxon>Thermotogati</taxon>
        <taxon>Thermotogota</taxon>
        <taxon>Thermotogae</taxon>
        <taxon>Thermotogales</taxon>
        <taxon>Fervidobacteriaceae</taxon>
        <taxon>Thermosipho</taxon>
    </lineage>
</organism>
<proteinExistence type="predicted"/>
<dbReference type="Proteomes" id="UP000242592">
    <property type="component" value="Unassembled WGS sequence"/>
</dbReference>
<dbReference type="Gene3D" id="1.10.3910.10">
    <property type="entry name" value="SP0561-like"/>
    <property type="match status" value="1"/>
</dbReference>
<reference evidence="2" key="1">
    <citation type="submission" date="2016-11" db="EMBL/GenBank/DDBJ databases">
        <authorList>
            <person name="Varghese N."/>
            <person name="Submissions S."/>
        </authorList>
    </citation>
    <scope>NUCLEOTIDE SEQUENCE [LARGE SCALE GENOMIC DNA]</scope>
    <source>
        <strain evidence="2">DSM 15807</strain>
    </source>
</reference>
<dbReference type="OrthoDB" id="47646at2"/>
<evidence type="ECO:0000313" key="1">
    <source>
        <dbReference type="EMBL" id="SHH17816.1"/>
    </source>
</evidence>
<dbReference type="STRING" id="1123380.SAMN02745199_0157"/>
<keyword evidence="2" id="KW-1185">Reference proteome</keyword>
<name>A0A1M5QVB9_9BACT</name>
<dbReference type="RefSeq" id="WP_073071070.1">
    <property type="nucleotide sequence ID" value="NZ_FQXN01000001.1"/>
</dbReference>